<gene>
    <name evidence="1" type="ORF">dsmv_2055</name>
</gene>
<evidence type="ECO:0000313" key="2">
    <source>
        <dbReference type="Proteomes" id="UP000014977"/>
    </source>
</evidence>
<protein>
    <recommendedName>
        <fullName evidence="3">Cysteine dioxygenase type I</fullName>
    </recommendedName>
</protein>
<name>S7V418_DESML</name>
<keyword evidence="2" id="KW-1185">Reference proteome</keyword>
<comment type="caution">
    <text evidence="1">The sequence shown here is derived from an EMBL/GenBank/DDBJ whole genome shotgun (WGS) entry which is preliminary data.</text>
</comment>
<dbReference type="OrthoDB" id="7059163at2"/>
<reference evidence="1 2" key="1">
    <citation type="journal article" date="2013" name="Genome Announc.">
        <title>Draft genome sequences for three mercury-methylating, sulfate-reducing bacteria.</title>
        <authorList>
            <person name="Brown S.D."/>
            <person name="Hurt R.A.Jr."/>
            <person name="Gilmour C.C."/>
            <person name="Elias D.A."/>
        </authorList>
    </citation>
    <scope>NUCLEOTIDE SEQUENCE [LARGE SCALE GENOMIC DNA]</scope>
    <source>
        <strain evidence="1 2">DSM 2059</strain>
    </source>
</reference>
<dbReference type="RefSeq" id="WP_020876486.1">
    <property type="nucleotide sequence ID" value="NZ_ATHJ01000076.1"/>
</dbReference>
<dbReference type="STRING" id="897.B2D07_06820"/>
<dbReference type="eggNOG" id="COG5553">
    <property type="taxonomic scope" value="Bacteria"/>
</dbReference>
<accession>S7V418</accession>
<sequence length="226" mass="26088">MAYSERSLHDRLMVYCRRWSEEIDGLTEEVTRIAYFQTALPRLLLDRPLVRTLLEEIRAGRPYPDTRKAGFFENEILLYLDARGRYSLRVYFHGGGEYTVIHDHNGWGVSGVPSGSLGVVRYRLVESDIQARDDGRGGRPEYARIEMIDHRIHSAGEVTVTRPLASGIHQTGNPGSDPNMMITVYGRPVRRLYIQEYDPATRQIYRRYPPRILKRRLAAEVLNALR</sequence>
<dbReference type="SUPFAM" id="SSF51182">
    <property type="entry name" value="RmlC-like cupins"/>
    <property type="match status" value="1"/>
</dbReference>
<dbReference type="AlphaFoldDB" id="S7V418"/>
<evidence type="ECO:0000313" key="1">
    <source>
        <dbReference type="EMBL" id="EPR41274.1"/>
    </source>
</evidence>
<dbReference type="Gene3D" id="2.60.120.10">
    <property type="entry name" value="Jelly Rolls"/>
    <property type="match status" value="1"/>
</dbReference>
<proteinExistence type="predicted"/>
<organism evidence="1 2">
    <name type="scientific">Desulfococcus multivorans DSM 2059</name>
    <dbReference type="NCBI Taxonomy" id="1121405"/>
    <lineage>
        <taxon>Bacteria</taxon>
        <taxon>Pseudomonadati</taxon>
        <taxon>Thermodesulfobacteriota</taxon>
        <taxon>Desulfobacteria</taxon>
        <taxon>Desulfobacterales</taxon>
        <taxon>Desulfococcaceae</taxon>
        <taxon>Desulfococcus</taxon>
    </lineage>
</organism>
<dbReference type="InterPro" id="IPR011051">
    <property type="entry name" value="RmlC_Cupin_sf"/>
</dbReference>
<evidence type="ECO:0008006" key="3">
    <source>
        <dbReference type="Google" id="ProtNLM"/>
    </source>
</evidence>
<dbReference type="InterPro" id="IPR014710">
    <property type="entry name" value="RmlC-like_jellyroll"/>
</dbReference>
<dbReference type="Proteomes" id="UP000014977">
    <property type="component" value="Unassembled WGS sequence"/>
</dbReference>
<dbReference type="EMBL" id="ATHJ01000076">
    <property type="protein sequence ID" value="EPR41274.1"/>
    <property type="molecule type" value="Genomic_DNA"/>
</dbReference>